<dbReference type="OrthoDB" id="614844at2759"/>
<dbReference type="Gene3D" id="3.40.50.2000">
    <property type="entry name" value="Glycogen Phosphorylase B"/>
    <property type="match status" value="2"/>
</dbReference>
<keyword evidence="12" id="KW-1185">Reference proteome</keyword>
<feature type="domain" description="Glycosyltransferase subfamily 4-like N-terminal" evidence="10">
    <location>
        <begin position="4"/>
        <end position="102"/>
    </location>
</feature>
<dbReference type="GO" id="GO:0005789">
    <property type="term" value="C:endoplasmic reticulum membrane"/>
    <property type="evidence" value="ECO:0007669"/>
    <property type="project" value="UniProtKB-SubCell"/>
</dbReference>
<protein>
    <recommendedName>
        <fullName evidence="10">Glycosyltransferase subfamily 4-like N-terminal domain-containing protein</fullName>
    </recommendedName>
</protein>
<evidence type="ECO:0000256" key="9">
    <source>
        <dbReference type="SAM" id="SignalP"/>
    </source>
</evidence>
<organism evidence="11 12">
    <name type="scientific">Gonium pectorale</name>
    <name type="common">Green alga</name>
    <dbReference type="NCBI Taxonomy" id="33097"/>
    <lineage>
        <taxon>Eukaryota</taxon>
        <taxon>Viridiplantae</taxon>
        <taxon>Chlorophyta</taxon>
        <taxon>core chlorophytes</taxon>
        <taxon>Chlorophyceae</taxon>
        <taxon>CS clade</taxon>
        <taxon>Chlamydomonadales</taxon>
        <taxon>Volvocaceae</taxon>
        <taxon>Gonium</taxon>
    </lineage>
</organism>
<dbReference type="STRING" id="33097.A0A150GD27"/>
<comment type="subcellular location">
    <subcellularLocation>
        <location evidence="1">Endoplasmic reticulum membrane</location>
        <topology evidence="1">Single-pass membrane protein</topology>
    </subcellularLocation>
</comment>
<keyword evidence="5" id="KW-0812">Transmembrane</keyword>
<keyword evidence="3" id="KW-0328">Glycosyltransferase</keyword>
<proteinExistence type="predicted"/>
<evidence type="ECO:0000256" key="4">
    <source>
        <dbReference type="ARBA" id="ARBA00022679"/>
    </source>
</evidence>
<keyword evidence="6" id="KW-0256">Endoplasmic reticulum</keyword>
<evidence type="ECO:0000256" key="7">
    <source>
        <dbReference type="ARBA" id="ARBA00022989"/>
    </source>
</evidence>
<dbReference type="Pfam" id="PF13579">
    <property type="entry name" value="Glyco_trans_4_4"/>
    <property type="match status" value="1"/>
</dbReference>
<keyword evidence="7" id="KW-1133">Transmembrane helix</keyword>
<dbReference type="GO" id="GO:0000030">
    <property type="term" value="F:mannosyltransferase activity"/>
    <property type="evidence" value="ECO:0007669"/>
    <property type="project" value="InterPro"/>
</dbReference>
<evidence type="ECO:0000259" key="10">
    <source>
        <dbReference type="Pfam" id="PF13579"/>
    </source>
</evidence>
<evidence type="ECO:0000256" key="1">
    <source>
        <dbReference type="ARBA" id="ARBA00004389"/>
    </source>
</evidence>
<feature type="chain" id="PRO_5007561976" description="Glycosyltransferase subfamily 4-like N-terminal domain-containing protein" evidence="9">
    <location>
        <begin position="17"/>
        <end position="383"/>
    </location>
</feature>
<dbReference type="SUPFAM" id="SSF53756">
    <property type="entry name" value="UDP-Glycosyltransferase/glycogen phosphorylase"/>
    <property type="match status" value="2"/>
</dbReference>
<dbReference type="PANTHER" id="PTHR13036:SF0">
    <property type="entry name" value="CHITOBIOSYLDIPHOSPHODOLICHOL BETA-MANNOSYLTRANSFERASE"/>
    <property type="match status" value="1"/>
</dbReference>
<name>A0A150GD27_GONPE</name>
<keyword evidence="4" id="KW-0808">Transferase</keyword>
<comment type="caution">
    <text evidence="11">The sequence shown here is derived from an EMBL/GenBank/DDBJ whole genome shotgun (WGS) entry which is preliminary data.</text>
</comment>
<dbReference type="Pfam" id="PF13692">
    <property type="entry name" value="Glyco_trans_1_4"/>
    <property type="match status" value="1"/>
</dbReference>
<dbReference type="InterPro" id="IPR026051">
    <property type="entry name" value="ALG1-like"/>
</dbReference>
<dbReference type="Proteomes" id="UP000075714">
    <property type="component" value="Unassembled WGS sequence"/>
</dbReference>
<keyword evidence="9" id="KW-0732">Signal</keyword>
<evidence type="ECO:0000256" key="6">
    <source>
        <dbReference type="ARBA" id="ARBA00022824"/>
    </source>
</evidence>
<gene>
    <name evidence="11" type="ORF">GPECTOR_35g923</name>
</gene>
<evidence type="ECO:0000256" key="5">
    <source>
        <dbReference type="ARBA" id="ARBA00022692"/>
    </source>
</evidence>
<feature type="signal peptide" evidence="9">
    <location>
        <begin position="1"/>
        <end position="16"/>
    </location>
</feature>
<reference evidence="12" key="1">
    <citation type="journal article" date="2016" name="Nat. Commun.">
        <title>The Gonium pectorale genome demonstrates co-option of cell cycle regulation during the evolution of multicellularity.</title>
        <authorList>
            <person name="Hanschen E.R."/>
            <person name="Marriage T.N."/>
            <person name="Ferris P.J."/>
            <person name="Hamaji T."/>
            <person name="Toyoda A."/>
            <person name="Fujiyama A."/>
            <person name="Neme R."/>
            <person name="Noguchi H."/>
            <person name="Minakuchi Y."/>
            <person name="Suzuki M."/>
            <person name="Kawai-Toyooka H."/>
            <person name="Smith D.R."/>
            <person name="Sparks H."/>
            <person name="Anderson J."/>
            <person name="Bakaric R."/>
            <person name="Luria V."/>
            <person name="Karger A."/>
            <person name="Kirschner M.W."/>
            <person name="Durand P.M."/>
            <person name="Michod R.E."/>
            <person name="Nozaki H."/>
            <person name="Olson B.J."/>
        </authorList>
    </citation>
    <scope>NUCLEOTIDE SEQUENCE [LARGE SCALE GENOMIC DNA]</scope>
    <source>
        <strain evidence="12">NIES-2863</strain>
    </source>
</reference>
<comment type="pathway">
    <text evidence="2">Protein modification; protein glycosylation.</text>
</comment>
<evidence type="ECO:0000313" key="12">
    <source>
        <dbReference type="Proteomes" id="UP000075714"/>
    </source>
</evidence>
<sequence length="383" mass="41850">MWLLWMMLVQLPTPSAILLQNPPAIPTMAVCWLAARRHRAKLVIDWHNYGWTILALAQGAGHPLVRVARSYERFWGRSGDAHFCVTKAMQEDLRHNWNVDAVVLYDRPPAFFRRTPLPAVHILFRKLGAALEQPAFNDFYTHAVAARASQETAELTAVTIKRPNQPAAYKPGRPAIVVSSTSWTPDEDFSILLDAAVQYDRMAAATAAAAGGSSNAGAEAAATAVLGPRLPDVLLLITGKGPQKEEYMARIRELKFSKVAIRSLWLEAADYPLLLGAADVGVSLHASSSGLDLPMKVVDMYGSGLPVCALSYSCITELVTPGETGLLFSDGRELADQLAGLLAGFPEAPGAQLRELQRNVEQREQGLRWDENWQQVAAPVMGY</sequence>
<dbReference type="PANTHER" id="PTHR13036">
    <property type="entry name" value="BETA1,4 MANNOSYLTRANSFERASE"/>
    <property type="match status" value="1"/>
</dbReference>
<accession>A0A150GD27</accession>
<evidence type="ECO:0000256" key="2">
    <source>
        <dbReference type="ARBA" id="ARBA00004922"/>
    </source>
</evidence>
<evidence type="ECO:0000256" key="3">
    <source>
        <dbReference type="ARBA" id="ARBA00022676"/>
    </source>
</evidence>
<dbReference type="AlphaFoldDB" id="A0A150GD27"/>
<dbReference type="InterPro" id="IPR028098">
    <property type="entry name" value="Glyco_trans_4-like_N"/>
</dbReference>
<dbReference type="EMBL" id="LSYV01000036">
    <property type="protein sequence ID" value="KXZ47485.1"/>
    <property type="molecule type" value="Genomic_DNA"/>
</dbReference>
<evidence type="ECO:0000256" key="8">
    <source>
        <dbReference type="ARBA" id="ARBA00023136"/>
    </source>
</evidence>
<evidence type="ECO:0000313" key="11">
    <source>
        <dbReference type="EMBL" id="KXZ47485.1"/>
    </source>
</evidence>
<keyword evidence="8" id="KW-0472">Membrane</keyword>